<protein>
    <submittedName>
        <fullName evidence="1">Uncharacterized protein</fullName>
    </submittedName>
</protein>
<evidence type="ECO:0000313" key="1">
    <source>
        <dbReference type="EMBL" id="KPQ43610.1"/>
    </source>
</evidence>
<name>A0A0N8KR07_9EURY</name>
<comment type="caution">
    <text evidence="1">The sequence shown here is derived from an EMBL/GenBank/DDBJ whole genome shotgun (WGS) entry which is preliminary data.</text>
</comment>
<dbReference type="EMBL" id="LKCM01000137">
    <property type="protein sequence ID" value="KPQ43610.1"/>
    <property type="molecule type" value="Genomic_DNA"/>
</dbReference>
<organism evidence="1 2">
    <name type="scientific">Candidatus Methanoperedens nitratireducens</name>
    <dbReference type="NCBI Taxonomy" id="1392998"/>
    <lineage>
        <taxon>Archaea</taxon>
        <taxon>Methanobacteriati</taxon>
        <taxon>Methanobacteriota</taxon>
        <taxon>Stenosarchaea group</taxon>
        <taxon>Methanomicrobia</taxon>
        <taxon>Methanosarcinales</taxon>
        <taxon>ANME-2 cluster</taxon>
        <taxon>Candidatus Methanoperedentaceae</taxon>
        <taxon>Candidatus Methanoperedens</taxon>
    </lineage>
</organism>
<evidence type="ECO:0000313" key="2">
    <source>
        <dbReference type="Proteomes" id="UP000050360"/>
    </source>
</evidence>
<dbReference type="AlphaFoldDB" id="A0A0N8KR07"/>
<accession>A0A0N8KR07</accession>
<sequence length="44" mass="5034">MMQKTHTKFSISLDTGVLKRIESKRGLIPRSAYIEKILEDAEAK</sequence>
<proteinExistence type="predicted"/>
<dbReference type="Proteomes" id="UP000050360">
    <property type="component" value="Unassembled WGS sequence"/>
</dbReference>
<reference evidence="1 2" key="1">
    <citation type="submission" date="2015-09" db="EMBL/GenBank/DDBJ databases">
        <title>A metagenomics-based metabolic model of nitrate-dependent anaerobic oxidation of methane by Methanoperedens-like archaea.</title>
        <authorList>
            <person name="Arshad A."/>
            <person name="Speth D.R."/>
            <person name="De Graaf R.M."/>
            <person name="Op Den Camp H.J."/>
            <person name="Jetten M.S."/>
            <person name="Welte C.U."/>
        </authorList>
    </citation>
    <scope>NUCLEOTIDE SEQUENCE [LARGE SCALE GENOMIC DNA]</scope>
</reference>
<gene>
    <name evidence="1" type="ORF">MPEBLZ_01793</name>
</gene>